<dbReference type="CDD" id="cd00156">
    <property type="entry name" value="REC"/>
    <property type="match status" value="1"/>
</dbReference>
<sequence>MQADETDDSDISAPKVIRLLVVDDDDVDRERIRRLLSRAQSEYEILDVGSGAEAIDMLLATQLDCVLLDYHLGDMTGTDVLRRINAEGIVTPVIMVTGVGDEQLVVETMRLGVYDYLPKKKLSGKLLSDAIEASLQRAALEQRLAEMQQKLERMSLYDELTGLPNRNLFFDRLNQAILNAERKGGRFALLMMDLNLFKEVNDTLGHEAGDEVLAEIGSRFRQISRKSDTIARLGGDEFTSILHGVDSIEGAVSIARKIIAAVNEPLAVSGNVLQVGVSIGIAVYPSHGDEASSLLTNADHAMYQAKRNLSDYVVYGEHARYPDAASGSVPVSNYLHKAMDEKELYMMYQPKINLVSGAVVGVESLLRWRSPELGRVCPDQFIPFAERSALIERITFATIAMSLDQLSAWQAQGMPSVPVSVNLSARMLDDIGLPDRVLHELESRGLQPADLILEITETALASSKARAKQVLTALAAAGVGISIDDFGSGFTSFRYIRDIDISEIKIDRLFVKNLSEETRDISIVRSIASLSESMDVRVVAEGIESKQNWRLLTELGCIHGQGFCISQPLPAEQFMQWYRAAG</sequence>
<name>A0A0S2TD17_9GAMM</name>
<evidence type="ECO:0000256" key="2">
    <source>
        <dbReference type="PROSITE-ProRule" id="PRU00169"/>
    </source>
</evidence>
<dbReference type="PANTHER" id="PTHR44757">
    <property type="entry name" value="DIGUANYLATE CYCLASE DGCP"/>
    <property type="match status" value="1"/>
</dbReference>
<dbReference type="SUPFAM" id="SSF55073">
    <property type="entry name" value="Nucleotide cyclase"/>
    <property type="match status" value="1"/>
</dbReference>
<gene>
    <name evidence="7" type="ORF">Tel_07685</name>
</gene>
<dbReference type="PROSITE" id="PS50887">
    <property type="entry name" value="GGDEF"/>
    <property type="match status" value="1"/>
</dbReference>
<dbReference type="FunFam" id="3.30.70.270:FF:000001">
    <property type="entry name" value="Diguanylate cyclase domain protein"/>
    <property type="match status" value="1"/>
</dbReference>
<dbReference type="SMART" id="SM00448">
    <property type="entry name" value="REC"/>
    <property type="match status" value="1"/>
</dbReference>
<feature type="domain" description="EAL" evidence="5">
    <location>
        <begin position="328"/>
        <end position="582"/>
    </location>
</feature>
<keyword evidence="3" id="KW-0175">Coiled coil</keyword>
<proteinExistence type="predicted"/>
<dbReference type="SUPFAM" id="SSF141868">
    <property type="entry name" value="EAL domain-like"/>
    <property type="match status" value="1"/>
</dbReference>
<keyword evidence="8" id="KW-1185">Reference proteome</keyword>
<dbReference type="InterPro" id="IPR001789">
    <property type="entry name" value="Sig_transdc_resp-reg_receiver"/>
</dbReference>
<dbReference type="PANTHER" id="PTHR44757:SF2">
    <property type="entry name" value="BIOFILM ARCHITECTURE MAINTENANCE PROTEIN MBAA"/>
    <property type="match status" value="1"/>
</dbReference>
<dbReference type="GO" id="GO:0000160">
    <property type="term" value="P:phosphorelay signal transduction system"/>
    <property type="evidence" value="ECO:0007669"/>
    <property type="project" value="InterPro"/>
</dbReference>
<evidence type="ECO:0000313" key="8">
    <source>
        <dbReference type="Proteomes" id="UP000055136"/>
    </source>
</evidence>
<dbReference type="Gene3D" id="3.40.50.2300">
    <property type="match status" value="1"/>
</dbReference>
<dbReference type="InterPro" id="IPR011006">
    <property type="entry name" value="CheY-like_superfamily"/>
</dbReference>
<reference evidence="7" key="1">
    <citation type="submission" date="2015-10" db="EMBL/GenBank/DDBJ databases">
        <title>Description of Candidatus Tenderia electrophaga gen. nov, sp. nov., an Uncultivated Electroautotroph from a Biocathode Enrichment.</title>
        <authorList>
            <person name="Eddie B.J."/>
            <person name="Malanoski A.P."/>
            <person name="Wang Z."/>
            <person name="Hall R.J."/>
            <person name="Oh S.D."/>
            <person name="Heiner C."/>
            <person name="Lin B."/>
            <person name="Strycharz-Glaven S.M."/>
        </authorList>
    </citation>
    <scope>NUCLEOTIDE SEQUENCE [LARGE SCALE GENOMIC DNA]</scope>
    <source>
        <strain evidence="7">NRL1</strain>
    </source>
</reference>
<dbReference type="InterPro" id="IPR043128">
    <property type="entry name" value="Rev_trsase/Diguanyl_cyclase"/>
</dbReference>
<dbReference type="SUPFAM" id="SSF52172">
    <property type="entry name" value="CheY-like"/>
    <property type="match status" value="1"/>
</dbReference>
<evidence type="ECO:0000259" key="4">
    <source>
        <dbReference type="PROSITE" id="PS50110"/>
    </source>
</evidence>
<dbReference type="InterPro" id="IPR035919">
    <property type="entry name" value="EAL_sf"/>
</dbReference>
<dbReference type="PROSITE" id="PS50110">
    <property type="entry name" value="RESPONSE_REGULATORY"/>
    <property type="match status" value="1"/>
</dbReference>
<organism evidence="7 8">
    <name type="scientific">Candidatus Tenderia electrophaga</name>
    <dbReference type="NCBI Taxonomy" id="1748243"/>
    <lineage>
        <taxon>Bacteria</taxon>
        <taxon>Pseudomonadati</taxon>
        <taxon>Pseudomonadota</taxon>
        <taxon>Gammaproteobacteria</taxon>
        <taxon>Candidatus Tenderiales</taxon>
        <taxon>Candidatus Tenderiaceae</taxon>
        <taxon>Candidatus Tenderia</taxon>
    </lineage>
</organism>
<protein>
    <recommendedName>
        <fullName evidence="9">Diguanylate cyclase</fullName>
    </recommendedName>
</protein>
<feature type="domain" description="GGDEF" evidence="6">
    <location>
        <begin position="185"/>
        <end position="318"/>
    </location>
</feature>
<dbReference type="InterPro" id="IPR029787">
    <property type="entry name" value="Nucleotide_cyclase"/>
</dbReference>
<dbReference type="Proteomes" id="UP000055136">
    <property type="component" value="Chromosome"/>
</dbReference>
<dbReference type="CDD" id="cd01949">
    <property type="entry name" value="GGDEF"/>
    <property type="match status" value="1"/>
</dbReference>
<accession>A0A0S2TD17</accession>
<dbReference type="Gene3D" id="3.30.70.270">
    <property type="match status" value="1"/>
</dbReference>
<feature type="modified residue" description="4-aspartylphosphate" evidence="2">
    <location>
        <position position="69"/>
    </location>
</feature>
<dbReference type="Pfam" id="PF00990">
    <property type="entry name" value="GGDEF"/>
    <property type="match status" value="1"/>
</dbReference>
<dbReference type="SMART" id="SM00267">
    <property type="entry name" value="GGDEF"/>
    <property type="match status" value="1"/>
</dbReference>
<dbReference type="Pfam" id="PF00563">
    <property type="entry name" value="EAL"/>
    <property type="match status" value="1"/>
</dbReference>
<dbReference type="STRING" id="1748243.Tel_07685"/>
<keyword evidence="2" id="KW-0597">Phosphoprotein</keyword>
<dbReference type="InterPro" id="IPR052155">
    <property type="entry name" value="Biofilm_reg_signaling"/>
</dbReference>
<dbReference type="Pfam" id="PF00072">
    <property type="entry name" value="Response_reg"/>
    <property type="match status" value="1"/>
</dbReference>
<evidence type="ECO:0000259" key="5">
    <source>
        <dbReference type="PROSITE" id="PS50883"/>
    </source>
</evidence>
<dbReference type="SMART" id="SM00052">
    <property type="entry name" value="EAL"/>
    <property type="match status" value="1"/>
</dbReference>
<evidence type="ECO:0000256" key="1">
    <source>
        <dbReference type="ARBA" id="ARBA00001946"/>
    </source>
</evidence>
<evidence type="ECO:0000259" key="6">
    <source>
        <dbReference type="PROSITE" id="PS50887"/>
    </source>
</evidence>
<dbReference type="CDD" id="cd01948">
    <property type="entry name" value="EAL"/>
    <property type="match status" value="1"/>
</dbReference>
<comment type="cofactor">
    <cofactor evidence="1">
        <name>Mg(2+)</name>
        <dbReference type="ChEBI" id="CHEBI:18420"/>
    </cofactor>
</comment>
<dbReference type="NCBIfam" id="TIGR00254">
    <property type="entry name" value="GGDEF"/>
    <property type="match status" value="1"/>
</dbReference>
<feature type="coiled-coil region" evidence="3">
    <location>
        <begin position="130"/>
        <end position="157"/>
    </location>
</feature>
<dbReference type="KEGG" id="tee:Tel_07685"/>
<dbReference type="AlphaFoldDB" id="A0A0S2TD17"/>
<dbReference type="Gene3D" id="3.20.20.450">
    <property type="entry name" value="EAL domain"/>
    <property type="match status" value="1"/>
</dbReference>
<feature type="domain" description="Response regulatory" evidence="4">
    <location>
        <begin position="18"/>
        <end position="134"/>
    </location>
</feature>
<dbReference type="PROSITE" id="PS50883">
    <property type="entry name" value="EAL"/>
    <property type="match status" value="1"/>
</dbReference>
<evidence type="ECO:0000256" key="3">
    <source>
        <dbReference type="SAM" id="Coils"/>
    </source>
</evidence>
<dbReference type="EMBL" id="CP013099">
    <property type="protein sequence ID" value="ALP53045.1"/>
    <property type="molecule type" value="Genomic_DNA"/>
</dbReference>
<dbReference type="InterPro" id="IPR001633">
    <property type="entry name" value="EAL_dom"/>
</dbReference>
<evidence type="ECO:0000313" key="7">
    <source>
        <dbReference type="EMBL" id="ALP53045.1"/>
    </source>
</evidence>
<dbReference type="GO" id="GO:0003824">
    <property type="term" value="F:catalytic activity"/>
    <property type="evidence" value="ECO:0007669"/>
    <property type="project" value="UniProtKB-ARBA"/>
</dbReference>
<dbReference type="InterPro" id="IPR000160">
    <property type="entry name" value="GGDEF_dom"/>
</dbReference>
<evidence type="ECO:0008006" key="9">
    <source>
        <dbReference type="Google" id="ProtNLM"/>
    </source>
</evidence>